<comment type="caution">
    <text evidence="2">The sequence shown here is derived from an EMBL/GenBank/DDBJ whole genome shotgun (WGS) entry which is preliminary data.</text>
</comment>
<dbReference type="Proteomes" id="UP001519289">
    <property type="component" value="Unassembled WGS sequence"/>
</dbReference>
<dbReference type="CDD" id="cd04301">
    <property type="entry name" value="NAT_SF"/>
    <property type="match status" value="1"/>
</dbReference>
<protein>
    <submittedName>
        <fullName evidence="2">Ribosomal protein S18 acetylase RimI-like enzyme</fullName>
    </submittedName>
</protein>
<dbReference type="InterPro" id="IPR000182">
    <property type="entry name" value="GNAT_dom"/>
</dbReference>
<evidence type="ECO:0000313" key="3">
    <source>
        <dbReference type="Proteomes" id="UP001519289"/>
    </source>
</evidence>
<proteinExistence type="predicted"/>
<dbReference type="Gene3D" id="3.40.630.30">
    <property type="match status" value="1"/>
</dbReference>
<dbReference type="PANTHER" id="PTHR43617">
    <property type="entry name" value="L-AMINO ACID N-ACETYLTRANSFERASE"/>
    <property type="match status" value="1"/>
</dbReference>
<dbReference type="RefSeq" id="WP_209466356.1">
    <property type="nucleotide sequence ID" value="NZ_JAGGLG010000011.1"/>
</dbReference>
<evidence type="ECO:0000259" key="1">
    <source>
        <dbReference type="PROSITE" id="PS51186"/>
    </source>
</evidence>
<dbReference type="EMBL" id="JAGGLG010000011">
    <property type="protein sequence ID" value="MBP2018220.1"/>
    <property type="molecule type" value="Genomic_DNA"/>
</dbReference>
<dbReference type="PANTHER" id="PTHR43617:SF38">
    <property type="entry name" value="N-ACETYLTRANSFERASE DOMAIN-CONTAINING PROTEIN"/>
    <property type="match status" value="1"/>
</dbReference>
<dbReference type="InterPro" id="IPR050276">
    <property type="entry name" value="MshD_Acetyltransferase"/>
</dbReference>
<keyword evidence="3" id="KW-1185">Reference proteome</keyword>
<dbReference type="SUPFAM" id="SSF55729">
    <property type="entry name" value="Acyl-CoA N-acyltransferases (Nat)"/>
    <property type="match status" value="1"/>
</dbReference>
<dbReference type="InterPro" id="IPR016181">
    <property type="entry name" value="Acyl_CoA_acyltransferase"/>
</dbReference>
<evidence type="ECO:0000313" key="2">
    <source>
        <dbReference type="EMBL" id="MBP2018220.1"/>
    </source>
</evidence>
<name>A0ABS4JRR9_9FIRM</name>
<gene>
    <name evidence="2" type="ORF">J2Z79_001621</name>
</gene>
<reference evidence="2 3" key="1">
    <citation type="submission" date="2021-03" db="EMBL/GenBank/DDBJ databases">
        <title>Genomic Encyclopedia of Type Strains, Phase IV (KMG-IV): sequencing the most valuable type-strain genomes for metagenomic binning, comparative biology and taxonomic classification.</title>
        <authorList>
            <person name="Goeker M."/>
        </authorList>
    </citation>
    <scope>NUCLEOTIDE SEQUENCE [LARGE SCALE GENOMIC DNA]</scope>
    <source>
        <strain evidence="2 3">DSM 27138</strain>
    </source>
</reference>
<accession>A0ABS4JRR9</accession>
<feature type="domain" description="N-acetyltransferase" evidence="1">
    <location>
        <begin position="2"/>
        <end position="156"/>
    </location>
</feature>
<organism evidence="2 3">
    <name type="scientific">Symbiobacterium terraclitae</name>
    <dbReference type="NCBI Taxonomy" id="557451"/>
    <lineage>
        <taxon>Bacteria</taxon>
        <taxon>Bacillati</taxon>
        <taxon>Bacillota</taxon>
        <taxon>Clostridia</taxon>
        <taxon>Eubacteriales</taxon>
        <taxon>Symbiobacteriaceae</taxon>
        <taxon>Symbiobacterium</taxon>
    </lineage>
</organism>
<dbReference type="Pfam" id="PF00583">
    <property type="entry name" value="Acetyltransf_1"/>
    <property type="match status" value="1"/>
</dbReference>
<dbReference type="PROSITE" id="PS51186">
    <property type="entry name" value="GNAT"/>
    <property type="match status" value="1"/>
</dbReference>
<sequence>MPQVRFWHWTDLPWLLEMAAETDWQIMSPTDKAVARPELVRKNAHRNLLATLSSPGGTAIVTVDGGRPVGFLLIGIRPDERTGEPQGYMADIYLRPEYRGQGLAKQMHELGEEYLRRLGIRRVTNWVHATNPLGQKTSQARGFQVWGVMMEKLLTG</sequence>